<sequence length="322" mass="37183">MTGIDLKFLCPDCRGRLSVAADVVSCSACGTDLGTVDDGLIVFNGCHDKFSFFEKQAVERLDENYADYNRAAFLDDLKKTDLWEMDEGNKRVGITKKFWWERFVGKLCGKSILELGCGVNYLVPYFLECGNSVVAFDICRESIEYSKRLLTRIGIDTGRIEFAVADARKVEFEQCFDIVDISNVLHHIDDRPAVFARIHRALKDDGKLLIVEPNYYYPPRWILETDVFGPLNFPQHLIIRHHLMEEGEKAVVFRDMIRELEAAGFRLEARRKDDNFLGAFVIRLLRTGSWPARMIFILDRYIFRFLTPRLFASFEFLVLSKS</sequence>
<keyword evidence="2" id="KW-0808">Transferase</keyword>
<dbReference type="InterPro" id="IPR013216">
    <property type="entry name" value="Methyltransf_11"/>
</dbReference>
<evidence type="ECO:0000259" key="1">
    <source>
        <dbReference type="Pfam" id="PF08241"/>
    </source>
</evidence>
<dbReference type="RefSeq" id="WP_008621591.1">
    <property type="nucleotide sequence ID" value="NZ_AONQ01000093.1"/>
</dbReference>
<dbReference type="PATRIC" id="fig|1244869.3.peg.4150"/>
<accession>M3A542</accession>
<dbReference type="STRING" id="1244869.H261_20984"/>
<dbReference type="GO" id="GO:0032259">
    <property type="term" value="P:methylation"/>
    <property type="evidence" value="ECO:0007669"/>
    <property type="project" value="UniProtKB-KW"/>
</dbReference>
<gene>
    <name evidence="2" type="ORF">H261_20984</name>
</gene>
<feature type="domain" description="Methyltransferase type 11" evidence="1">
    <location>
        <begin position="113"/>
        <end position="210"/>
    </location>
</feature>
<proteinExistence type="predicted"/>
<dbReference type="PANTHER" id="PTHR43861">
    <property type="entry name" value="TRANS-ACONITATE 2-METHYLTRANSFERASE-RELATED"/>
    <property type="match status" value="1"/>
</dbReference>
<dbReference type="SUPFAM" id="SSF53335">
    <property type="entry name" value="S-adenosyl-L-methionine-dependent methyltransferases"/>
    <property type="match status" value="1"/>
</dbReference>
<comment type="caution">
    <text evidence="2">The sequence shown here is derived from an EMBL/GenBank/DDBJ whole genome shotgun (WGS) entry which is preliminary data.</text>
</comment>
<dbReference type="eggNOG" id="COG2226">
    <property type="taxonomic scope" value="Bacteria"/>
</dbReference>
<evidence type="ECO:0000313" key="2">
    <source>
        <dbReference type="EMBL" id="EME67953.1"/>
    </source>
</evidence>
<organism evidence="2 3">
    <name type="scientific">Paramagnetospirillum caucaseum</name>
    <dbReference type="NCBI Taxonomy" id="1244869"/>
    <lineage>
        <taxon>Bacteria</taxon>
        <taxon>Pseudomonadati</taxon>
        <taxon>Pseudomonadota</taxon>
        <taxon>Alphaproteobacteria</taxon>
        <taxon>Rhodospirillales</taxon>
        <taxon>Magnetospirillaceae</taxon>
        <taxon>Paramagnetospirillum</taxon>
    </lineage>
</organism>
<dbReference type="Pfam" id="PF08241">
    <property type="entry name" value="Methyltransf_11"/>
    <property type="match status" value="1"/>
</dbReference>
<name>M3A542_9PROT</name>
<evidence type="ECO:0000313" key="3">
    <source>
        <dbReference type="Proteomes" id="UP000011744"/>
    </source>
</evidence>
<dbReference type="InterPro" id="IPR029063">
    <property type="entry name" value="SAM-dependent_MTases_sf"/>
</dbReference>
<dbReference type="EMBL" id="AONQ01000093">
    <property type="protein sequence ID" value="EME67953.1"/>
    <property type="molecule type" value="Genomic_DNA"/>
</dbReference>
<dbReference type="Gene3D" id="3.40.50.150">
    <property type="entry name" value="Vaccinia Virus protein VP39"/>
    <property type="match status" value="1"/>
</dbReference>
<dbReference type="AlphaFoldDB" id="M3A542"/>
<keyword evidence="3" id="KW-1185">Reference proteome</keyword>
<dbReference type="Proteomes" id="UP000011744">
    <property type="component" value="Unassembled WGS sequence"/>
</dbReference>
<reference evidence="2 3" key="1">
    <citation type="journal article" date="2014" name="Genome Announc.">
        <title>Draft Genome Sequence of Magnetospirillum sp. Strain SO-1, a Freshwater Magnetotactic Bacterium Isolated from the Ol'khovka River, Russia.</title>
        <authorList>
            <person name="Grouzdev D.S."/>
            <person name="Dziuba M.V."/>
            <person name="Sukhacheva M.S."/>
            <person name="Mardanov A.V."/>
            <person name="Beletskiy A.V."/>
            <person name="Kuznetsov B.B."/>
            <person name="Skryabin K.G."/>
        </authorList>
    </citation>
    <scope>NUCLEOTIDE SEQUENCE [LARGE SCALE GENOMIC DNA]</scope>
    <source>
        <strain evidence="2 3">SO-1</strain>
    </source>
</reference>
<protein>
    <submittedName>
        <fullName evidence="2">Methyltransferase</fullName>
    </submittedName>
</protein>
<dbReference type="GO" id="GO:0008757">
    <property type="term" value="F:S-adenosylmethionine-dependent methyltransferase activity"/>
    <property type="evidence" value="ECO:0007669"/>
    <property type="project" value="InterPro"/>
</dbReference>
<keyword evidence="2" id="KW-0489">Methyltransferase</keyword>
<dbReference type="OrthoDB" id="7351887at2"/>
<dbReference type="CDD" id="cd02440">
    <property type="entry name" value="AdoMet_MTases"/>
    <property type="match status" value="1"/>
</dbReference>